<dbReference type="GeneID" id="104587155"/>
<dbReference type="Pfam" id="PF12481">
    <property type="entry name" value="DUF3700"/>
    <property type="match status" value="1"/>
</dbReference>
<dbReference type="SMART" id="SM01172">
    <property type="entry name" value="DUF3700"/>
    <property type="match status" value="1"/>
</dbReference>
<evidence type="ECO:0000259" key="1">
    <source>
        <dbReference type="SMART" id="SM01172"/>
    </source>
</evidence>
<dbReference type="KEGG" id="nnu:104587155"/>
<reference evidence="3" key="1">
    <citation type="submission" date="2025-08" db="UniProtKB">
        <authorList>
            <consortium name="RefSeq"/>
        </authorList>
    </citation>
    <scope>IDENTIFICATION</scope>
</reference>
<accession>A0A1U7Z622</accession>
<dbReference type="Proteomes" id="UP000189703">
    <property type="component" value="Unplaced"/>
</dbReference>
<dbReference type="SUPFAM" id="SSF56235">
    <property type="entry name" value="N-terminal nucleophile aminohydrolases (Ntn hydrolases)"/>
    <property type="match status" value="1"/>
</dbReference>
<dbReference type="eggNOG" id="ENOG502QRHS">
    <property type="taxonomic scope" value="Eukaryota"/>
</dbReference>
<evidence type="ECO:0000313" key="2">
    <source>
        <dbReference type="Proteomes" id="UP000189703"/>
    </source>
</evidence>
<evidence type="ECO:0000313" key="3">
    <source>
        <dbReference type="RefSeq" id="XP_010242937.1"/>
    </source>
</evidence>
<dbReference type="PANTHER" id="PTHR45952">
    <property type="entry name" value="ALUMINUM INDUCED PROTEIN WITH YGL AND LRDR MOTIFS"/>
    <property type="match status" value="1"/>
</dbReference>
<dbReference type="Gene3D" id="3.60.20.10">
    <property type="entry name" value="Glutamine Phosphoribosylpyrophosphate, subunit 1, domain 1"/>
    <property type="match status" value="1"/>
</dbReference>
<protein>
    <submittedName>
        <fullName evidence="3">Stem-specific protein TSJT1-like</fullName>
    </submittedName>
</protein>
<dbReference type="InParanoid" id="A0A1U7Z622"/>
<feature type="domain" description="DUF3700" evidence="1">
    <location>
        <begin position="2"/>
        <end position="226"/>
    </location>
</feature>
<dbReference type="InterPro" id="IPR029055">
    <property type="entry name" value="Ntn_hydrolases_N"/>
</dbReference>
<dbReference type="RefSeq" id="XP_010242937.1">
    <property type="nucleotide sequence ID" value="XM_010244635.2"/>
</dbReference>
<name>A0A1U7Z622_NELNU</name>
<dbReference type="InterPro" id="IPR044828">
    <property type="entry name" value="TSJT1-like"/>
</dbReference>
<dbReference type="AlphaFoldDB" id="A0A1U7Z622"/>
<dbReference type="OrthoDB" id="2019121at2759"/>
<dbReference type="InterPro" id="IPR024286">
    <property type="entry name" value="DUF3700"/>
</dbReference>
<proteinExistence type="predicted"/>
<keyword evidence="2" id="KW-1185">Reference proteome</keyword>
<organism evidence="2 3">
    <name type="scientific">Nelumbo nucifera</name>
    <name type="common">Sacred lotus</name>
    <dbReference type="NCBI Taxonomy" id="4432"/>
    <lineage>
        <taxon>Eukaryota</taxon>
        <taxon>Viridiplantae</taxon>
        <taxon>Streptophyta</taxon>
        <taxon>Embryophyta</taxon>
        <taxon>Tracheophyta</taxon>
        <taxon>Spermatophyta</taxon>
        <taxon>Magnoliopsida</taxon>
        <taxon>Proteales</taxon>
        <taxon>Nelumbonaceae</taxon>
        <taxon>Nelumbo</taxon>
    </lineage>
</organism>
<gene>
    <name evidence="3" type="primary">LOC104587155</name>
</gene>
<dbReference type="OMA" id="RHHYGLP"/>
<dbReference type="PANTHER" id="PTHR45952:SF8">
    <property type="entry name" value="STEM-SPECIFIC PROTEIN TSJT1"/>
    <property type="match status" value="1"/>
</dbReference>
<sequence>MLAVCEKSIGKPPEELSLPTVGPQKSRTRTEIAEVFRSARPESTVYSLPGGNLMALSHQDENPLHPRSVVVMDDVFCIFIGNLENISDLRRHYGLSKQTNEAMLVVEVYKVLRDRAPYPSDQVIRDFAGKFAFVLFDARCHMLFAARDRDGGVKFQWGVAGDGSLVCTDDPNIMSEACGRASAQFPPGCIFMNWSGLVSFDHPLHKVRAVAHEDNDGNISAVIFKVDLFTRLQSIPRTGSAANWADVKVVEASSGNE</sequence>